<dbReference type="Proteomes" id="UP000652198">
    <property type="component" value="Unassembled WGS sequence"/>
</dbReference>
<proteinExistence type="inferred from homology"/>
<dbReference type="InterPro" id="IPR036291">
    <property type="entry name" value="NAD(P)-bd_dom_sf"/>
</dbReference>
<dbReference type="CDD" id="cd05233">
    <property type="entry name" value="SDR_c"/>
    <property type="match status" value="1"/>
</dbReference>
<dbReference type="Gene3D" id="3.40.50.720">
    <property type="entry name" value="NAD(P)-binding Rossmann-like Domain"/>
    <property type="match status" value="1"/>
</dbReference>
<keyword evidence="3" id="KW-1185">Reference proteome</keyword>
<comment type="caution">
    <text evidence="2">The sequence shown here is derived from an EMBL/GenBank/DDBJ whole genome shotgun (WGS) entry which is preliminary data.</text>
</comment>
<dbReference type="PANTHER" id="PTHR42760">
    <property type="entry name" value="SHORT-CHAIN DEHYDROGENASES/REDUCTASES FAMILY MEMBER"/>
    <property type="match status" value="1"/>
</dbReference>
<dbReference type="PROSITE" id="PS00061">
    <property type="entry name" value="ADH_SHORT"/>
    <property type="match status" value="1"/>
</dbReference>
<evidence type="ECO:0000313" key="2">
    <source>
        <dbReference type="EMBL" id="NPT41764.1"/>
    </source>
</evidence>
<dbReference type="SUPFAM" id="SSF51735">
    <property type="entry name" value="NAD(P)-binding Rossmann-fold domains"/>
    <property type="match status" value="1"/>
</dbReference>
<accession>A0ABX2BLW7</accession>
<dbReference type="Pfam" id="PF00106">
    <property type="entry name" value="adh_short"/>
    <property type="match status" value="1"/>
</dbReference>
<protein>
    <submittedName>
        <fullName evidence="2">SDR family NAD(P)-dependent oxidoreductase</fullName>
    </submittedName>
</protein>
<sequence length="235" mass="24861">MTNSSSRTVLITGAAGNLGRAVARAFADAGDKLLLLDRHQDRLDAAFGPQTEQRLPVAVNLLDRDATRVVVDHAQSTLGPVDVLCHLAGGFDMGKSVHETPDADWEAMFDLNVRTLLHIVSAVVPHMLAHGSGRIVTVGANSALKGVAHMGPYVAAKSSVIRLTETLSAELRERHINVNCVLPSIIDTPENRAAMPGADPEKWVKPQDLASVIAFLASDAARAIHGVALPVIGLS</sequence>
<dbReference type="InterPro" id="IPR002347">
    <property type="entry name" value="SDR_fam"/>
</dbReference>
<dbReference type="RefSeq" id="WP_172310307.1">
    <property type="nucleotide sequence ID" value="NZ_WOEY01000040.1"/>
</dbReference>
<dbReference type="PRINTS" id="PR00081">
    <property type="entry name" value="GDHRDH"/>
</dbReference>
<comment type="similarity">
    <text evidence="1">Belongs to the short-chain dehydrogenases/reductases (SDR) family.</text>
</comment>
<reference evidence="2 3" key="1">
    <citation type="submission" date="2019-11" db="EMBL/GenBank/DDBJ databases">
        <title>Metabolism of dissolved organic matter in forest soils.</title>
        <authorList>
            <person name="Cyle K.T."/>
            <person name="Wilhelm R.C."/>
            <person name="Martinez C.E."/>
        </authorList>
    </citation>
    <scope>NUCLEOTIDE SEQUENCE [LARGE SCALE GENOMIC DNA]</scope>
    <source>
        <strain evidence="2 3">1N</strain>
    </source>
</reference>
<evidence type="ECO:0000256" key="1">
    <source>
        <dbReference type="ARBA" id="ARBA00006484"/>
    </source>
</evidence>
<gene>
    <name evidence="2" type="ORF">GNZ12_10620</name>
</gene>
<organism evidence="2 3">
    <name type="scientific">Paraburkholderia solitsugae</name>
    <dbReference type="NCBI Taxonomy" id="2675748"/>
    <lineage>
        <taxon>Bacteria</taxon>
        <taxon>Pseudomonadati</taxon>
        <taxon>Pseudomonadota</taxon>
        <taxon>Betaproteobacteria</taxon>
        <taxon>Burkholderiales</taxon>
        <taxon>Burkholderiaceae</taxon>
        <taxon>Paraburkholderia</taxon>
    </lineage>
</organism>
<evidence type="ECO:0000313" key="3">
    <source>
        <dbReference type="Proteomes" id="UP000652198"/>
    </source>
</evidence>
<dbReference type="PANTHER" id="PTHR42760:SF135">
    <property type="entry name" value="BLL7886 PROTEIN"/>
    <property type="match status" value="1"/>
</dbReference>
<name>A0ABX2BLW7_9BURK</name>
<dbReference type="InterPro" id="IPR020904">
    <property type="entry name" value="Sc_DH/Rdtase_CS"/>
</dbReference>
<dbReference type="EMBL" id="WOEY01000040">
    <property type="protein sequence ID" value="NPT41764.1"/>
    <property type="molecule type" value="Genomic_DNA"/>
</dbReference>